<feature type="domain" description="Aerobactin siderophore biosynthesis IucA/IucC N-terminal" evidence="1">
    <location>
        <begin position="148"/>
        <end position="363"/>
    </location>
</feature>
<evidence type="ECO:0000313" key="3">
    <source>
        <dbReference type="EMBL" id="GFF95249.1"/>
    </source>
</evidence>
<dbReference type="Pfam" id="PF04183">
    <property type="entry name" value="IucA_IucC"/>
    <property type="match status" value="1"/>
</dbReference>
<dbReference type="Proteomes" id="UP000465266">
    <property type="component" value="Unassembled WGS sequence"/>
</dbReference>
<comment type="caution">
    <text evidence="3">The sequence shown here is derived from an EMBL/GenBank/DDBJ whole genome shotgun (WGS) entry which is preliminary data.</text>
</comment>
<sequence>MTVPTTQDRSRFETTKRLLAQLVNEGFAVSTLIHQQLIFHSANGDKELWIRAHCRPDTSIHTEGTRVLPPLRPECLQPPVLLGKGDSETEELEPGAIFRFILPWFTHNAEESILETMADQLRSTAEMQEKWLEMSKSQPFLSLHSPMIAWERSIVYGHQTHPFHRSCWAIPPLKPVLPEHIPEMVAPSLSFVSIPRKDMRVTGPFEMTLEPLLQKLEIPKPTDENTLIVPCLTRQVPAILHHFENATVIAERSSIADAQASMRTVTLRPELEFNYHLKLALACQITSAVRTVTPWTTGQGRAISDLLEKTLQADLWVFKEIATVTGRQEDFHAAKHLSCVLREDLEPRARMENETLVVAAALMERHPEDGKTYPERLFSLETVEARKKWFRTYMHALFKAMLHPLVHHGIALEAHAQNTVVRLCSATGKIKGFAIRDFGGVHFHKPTLREQGFPLDWEIPGSLTLTDDLISVWHLASHTLLQCHAPSLLYGLRLETHGGWGVVMEELESVLQGFGGDVAKELLEYFCVKTVVLKSFLRMLMAGMYRENIELRVSNPLVLSST</sequence>
<keyword evidence="4" id="KW-1185">Reference proteome</keyword>
<accession>A0ABQ1B7D1</accession>
<evidence type="ECO:0000259" key="2">
    <source>
        <dbReference type="Pfam" id="PF06276"/>
    </source>
</evidence>
<name>A0ABQ1B7D1_9EURO</name>
<evidence type="ECO:0000313" key="4">
    <source>
        <dbReference type="Proteomes" id="UP000465266"/>
    </source>
</evidence>
<dbReference type="PANTHER" id="PTHR34384">
    <property type="entry name" value="L-2,3-DIAMINOPROPANOATE--CITRATE LIGASE"/>
    <property type="match status" value="1"/>
</dbReference>
<dbReference type="EMBL" id="BLKG01000109">
    <property type="protein sequence ID" value="GFF95249.1"/>
    <property type="molecule type" value="Genomic_DNA"/>
</dbReference>
<feature type="domain" description="Aerobactin siderophore biosynthesis IucA/IucC-like C-terminal" evidence="2">
    <location>
        <begin position="388"/>
        <end position="537"/>
    </location>
</feature>
<reference evidence="3 4" key="1">
    <citation type="submission" date="2020-01" db="EMBL/GenBank/DDBJ databases">
        <title>Draft genome sequence of Aspergillus udagawae IFM 53868.</title>
        <authorList>
            <person name="Takahashi H."/>
            <person name="Yaguchi T."/>
        </authorList>
    </citation>
    <scope>NUCLEOTIDE SEQUENCE [LARGE SCALE GENOMIC DNA]</scope>
    <source>
        <strain evidence="3 4">IFM 53868</strain>
    </source>
</reference>
<protein>
    <submittedName>
        <fullName evidence="3">Uncharacterized protein y4xN</fullName>
    </submittedName>
</protein>
<dbReference type="Gene3D" id="1.10.510.40">
    <property type="match status" value="1"/>
</dbReference>
<organism evidence="3 4">
    <name type="scientific">Aspergillus udagawae</name>
    <dbReference type="NCBI Taxonomy" id="91492"/>
    <lineage>
        <taxon>Eukaryota</taxon>
        <taxon>Fungi</taxon>
        <taxon>Dikarya</taxon>
        <taxon>Ascomycota</taxon>
        <taxon>Pezizomycotina</taxon>
        <taxon>Eurotiomycetes</taxon>
        <taxon>Eurotiomycetidae</taxon>
        <taxon>Eurotiales</taxon>
        <taxon>Aspergillaceae</taxon>
        <taxon>Aspergillus</taxon>
        <taxon>Aspergillus subgen. Fumigati</taxon>
    </lineage>
</organism>
<dbReference type="InterPro" id="IPR007310">
    <property type="entry name" value="Aerobactin_biosyn_IucA/IucC_N"/>
</dbReference>
<dbReference type="InterPro" id="IPR037455">
    <property type="entry name" value="LucA/IucC-like"/>
</dbReference>
<evidence type="ECO:0000259" key="1">
    <source>
        <dbReference type="Pfam" id="PF04183"/>
    </source>
</evidence>
<proteinExistence type="predicted"/>
<dbReference type="PANTHER" id="PTHR34384:SF5">
    <property type="entry name" value="L-2,3-DIAMINOPROPANOATE--CITRATE LIGASE"/>
    <property type="match status" value="1"/>
</dbReference>
<gene>
    <name evidence="3" type="ORF">IFM53868_07927</name>
</gene>
<dbReference type="InterPro" id="IPR022770">
    <property type="entry name" value="IucA/IucC-like_C"/>
</dbReference>
<dbReference type="Pfam" id="PF06276">
    <property type="entry name" value="FhuF"/>
    <property type="match status" value="1"/>
</dbReference>